<protein>
    <recommendedName>
        <fullName evidence="1">non-specific serine/threonine protein kinase</fullName>
        <ecNumber evidence="1">2.7.11.1</ecNumber>
    </recommendedName>
</protein>
<dbReference type="Gene3D" id="1.10.510.10">
    <property type="entry name" value="Transferase(Phosphotransferase) domain 1"/>
    <property type="match status" value="1"/>
</dbReference>
<keyword evidence="7" id="KW-0067">ATP-binding</keyword>
<dbReference type="InterPro" id="IPR000719">
    <property type="entry name" value="Prot_kinase_dom"/>
</dbReference>
<feature type="compositionally biased region" description="Basic residues" evidence="10">
    <location>
        <begin position="896"/>
        <end position="910"/>
    </location>
</feature>
<reference evidence="13" key="1">
    <citation type="submission" date="2025-08" db="UniProtKB">
        <authorList>
            <consortium name="RefSeq"/>
        </authorList>
    </citation>
    <scope>IDENTIFICATION</scope>
</reference>
<dbReference type="SMART" id="SM00220">
    <property type="entry name" value="S_TKc"/>
    <property type="match status" value="1"/>
</dbReference>
<dbReference type="InterPro" id="IPR051744">
    <property type="entry name" value="AP2_assoc_SerThr_kinase"/>
</dbReference>
<dbReference type="InterPro" id="IPR011009">
    <property type="entry name" value="Kinase-like_dom_sf"/>
</dbReference>
<keyword evidence="5" id="KW-0547">Nucleotide-binding</keyword>
<keyword evidence="2" id="KW-0723">Serine/threonine-protein kinase</keyword>
<evidence type="ECO:0000256" key="9">
    <source>
        <dbReference type="ARBA" id="ARBA00048679"/>
    </source>
</evidence>
<evidence type="ECO:0000256" key="7">
    <source>
        <dbReference type="ARBA" id="ARBA00022840"/>
    </source>
</evidence>
<feature type="region of interest" description="Disordered" evidence="10">
    <location>
        <begin position="345"/>
        <end position="365"/>
    </location>
</feature>
<dbReference type="SUPFAM" id="SSF56112">
    <property type="entry name" value="Protein kinase-like (PK-like)"/>
    <property type="match status" value="1"/>
</dbReference>
<sequence length="1054" mass="115808">MKKFSRMPKSESGGLGGASGTSSSSGVSSYYGKVFAVGRYQVTVEELIAEGGFSVVFLARTHSGVRCALKRMYVNNVPDLNVYKREITIMKELSGHKNVVRYLDSTISSVSDSVWEVLILMEYCKAGQVVKQMNQRLNVGFSEAEVLHIFCDTCEAVARLHQCKTPIIHRDLKVENILLNDQGHYVLCDFGSATHKVLLPLKDGVTAVEDEIKKYTTLSYRAPEMINLYAGKAITTKADIWALGCLLYKLCFFTLPFGESQVAICDGSFIVPDNSKFSLKLHCLIRYMLEPDQEKRPDIYQVSYFAFRLAGRDCPVPNLTSSPIPTSLPEPLTASEVAAKKSMTKARITESVGPTETSIAPRQRPKAAISNVLPFTNTPVKMTVPSAPVSNGQKAPTPGSGQPSVQAQPGSQQHRVLQQLQPGDLRLQQLQHQQQQQAALQQQQQQLQYLQAVQQSIQLQQQQQQQQMMMQPMYQQQVAQAQAQAQAQYAAMLQQYQQAFVQHHHHHQAQQPLPFMTSPLEFQIPVGSYNTTTPTAGPGPGQMGGPSPVDPSYSNSRNLLVVSDGNAPASQSSSAGSYPPDMSRWNPFGEDNFSKLTEEELIDREFDMLRAKKPVERTASVETDQPPLTAPHAKPSPPEDLFGSAPFVATAGTSDQTTEVPVVVPDDPDPTTKQRPGRRTGVRPGDDSDSDFESDPPSPKSSEEEEPEEEEEVLNSEHGEDTEPDHLGQRPLLMDSEEEEDEDRQSSDSDFDPSRVRSRSKRPAGRKEPAPRPPGTGLITPPVSPSGAGPSGDVDMFGAIPFLGPETRDIFSKAPFRQVGLERTPTDDLDVFTKAPFSRNRSRSNRDVPAGQTPPVSPEGIDAFGFSPFHPGPDPPATSRSADDICRLEESTNQRLRQRSLQRLSSRQRRTKQEAGGSKRHHGTPTGARKTSKPTYRTPERVRRHKKVGRRDSQSSIEFLSPSDSKENISVDFLSHAKDRAPPPPDDPGLDPFHPQDGGSAKSWAGPLNGGESRTIDDFGAVPFTELVIHSGPQQASQTLDLDPFGAAPFPSKQ</sequence>
<dbReference type="Proteomes" id="UP000192220">
    <property type="component" value="Unplaced"/>
</dbReference>
<dbReference type="FunFam" id="1.10.510.10:FF:000072">
    <property type="entry name" value="AP2 associated kinase 1"/>
    <property type="match status" value="1"/>
</dbReference>
<feature type="region of interest" description="Disordered" evidence="10">
    <location>
        <begin position="1"/>
        <end position="27"/>
    </location>
</feature>
<feature type="compositionally biased region" description="Low complexity" evidence="10">
    <location>
        <begin position="655"/>
        <end position="665"/>
    </location>
</feature>
<feature type="compositionally biased region" description="Polar residues" evidence="10">
    <location>
        <begin position="388"/>
        <end position="414"/>
    </location>
</feature>
<proteinExistence type="predicted"/>
<gene>
    <name evidence="13" type="primary">bmp2k</name>
</gene>
<dbReference type="EC" id="2.7.11.1" evidence="1"/>
<dbReference type="PANTHER" id="PTHR47907:SF4">
    <property type="entry name" value="BMP-2-INDUCIBLE PROTEIN KINASE ISOFORM X1"/>
    <property type="match status" value="1"/>
</dbReference>
<dbReference type="RefSeq" id="XP_013870050.1">
    <property type="nucleotide sequence ID" value="XM_014014596.1"/>
</dbReference>
<evidence type="ECO:0000256" key="4">
    <source>
        <dbReference type="ARBA" id="ARBA00022679"/>
    </source>
</evidence>
<feature type="compositionally biased region" description="Basic and acidic residues" evidence="10">
    <location>
        <begin position="715"/>
        <end position="728"/>
    </location>
</feature>
<dbReference type="PROSITE" id="PS00108">
    <property type="entry name" value="PROTEIN_KINASE_ST"/>
    <property type="match status" value="1"/>
</dbReference>
<dbReference type="InParanoid" id="A0A2I4BQM1"/>
<dbReference type="AlphaFoldDB" id="A0A2I4BQM1"/>
<organism evidence="12 13">
    <name type="scientific">Austrofundulus limnaeus</name>
    <name type="common">Annual killifish</name>
    <dbReference type="NCBI Taxonomy" id="52670"/>
    <lineage>
        <taxon>Eukaryota</taxon>
        <taxon>Metazoa</taxon>
        <taxon>Chordata</taxon>
        <taxon>Craniata</taxon>
        <taxon>Vertebrata</taxon>
        <taxon>Euteleostomi</taxon>
        <taxon>Actinopterygii</taxon>
        <taxon>Neopterygii</taxon>
        <taxon>Teleostei</taxon>
        <taxon>Neoteleostei</taxon>
        <taxon>Acanthomorphata</taxon>
        <taxon>Ovalentaria</taxon>
        <taxon>Atherinomorphae</taxon>
        <taxon>Cyprinodontiformes</taxon>
        <taxon>Rivulidae</taxon>
        <taxon>Austrofundulus</taxon>
    </lineage>
</organism>
<evidence type="ECO:0000256" key="1">
    <source>
        <dbReference type="ARBA" id="ARBA00012513"/>
    </source>
</evidence>
<dbReference type="STRING" id="52670.A0A2I4BQM1"/>
<keyword evidence="3" id="KW-0597">Phosphoprotein</keyword>
<dbReference type="InterPro" id="IPR028182">
    <property type="entry name" value="BMP2K_C"/>
</dbReference>
<feature type="region of interest" description="Disordered" evidence="10">
    <location>
        <begin position="1033"/>
        <end position="1054"/>
    </location>
</feature>
<dbReference type="GO" id="GO:0005524">
    <property type="term" value="F:ATP binding"/>
    <property type="evidence" value="ECO:0007669"/>
    <property type="project" value="UniProtKB-KW"/>
</dbReference>
<feature type="compositionally biased region" description="Acidic residues" evidence="10">
    <location>
        <begin position="703"/>
        <end position="714"/>
    </location>
</feature>
<keyword evidence="12" id="KW-1185">Reference proteome</keyword>
<dbReference type="GO" id="GO:0004674">
    <property type="term" value="F:protein serine/threonine kinase activity"/>
    <property type="evidence" value="ECO:0007669"/>
    <property type="project" value="UniProtKB-KW"/>
</dbReference>
<accession>A0A2I4BQM1</accession>
<dbReference type="FunCoup" id="A0A2I4BQM1">
    <property type="interactions" value="391"/>
</dbReference>
<evidence type="ECO:0000313" key="13">
    <source>
        <dbReference type="RefSeq" id="XP_013870050.1"/>
    </source>
</evidence>
<keyword evidence="6 13" id="KW-0418">Kinase</keyword>
<dbReference type="PANTHER" id="PTHR47907">
    <property type="entry name" value="PROTEIN KINASE DOMAIN-CONTAINING PROTEIN"/>
    <property type="match status" value="1"/>
</dbReference>
<dbReference type="KEGG" id="alim:106521851"/>
<dbReference type="CTD" id="55589"/>
<keyword evidence="4" id="KW-0808">Transferase</keyword>
<feature type="compositionally biased region" description="Basic and acidic residues" evidence="10">
    <location>
        <begin position="964"/>
        <end position="981"/>
    </location>
</feature>
<dbReference type="GeneID" id="106521851"/>
<dbReference type="PROSITE" id="PS50011">
    <property type="entry name" value="PROTEIN_KINASE_DOM"/>
    <property type="match status" value="1"/>
</dbReference>
<evidence type="ECO:0000256" key="8">
    <source>
        <dbReference type="ARBA" id="ARBA00047899"/>
    </source>
</evidence>
<evidence type="ECO:0000256" key="6">
    <source>
        <dbReference type="ARBA" id="ARBA00022777"/>
    </source>
</evidence>
<feature type="region of interest" description="Disordered" evidence="10">
    <location>
        <begin position="821"/>
        <end position="1017"/>
    </location>
</feature>
<dbReference type="Pfam" id="PF15282">
    <property type="entry name" value="BMP2K_C"/>
    <property type="match status" value="2"/>
</dbReference>
<evidence type="ECO:0000256" key="10">
    <source>
        <dbReference type="SAM" id="MobiDB-lite"/>
    </source>
</evidence>
<comment type="catalytic activity">
    <reaction evidence="9">
        <text>L-seryl-[protein] + ATP = O-phospho-L-seryl-[protein] + ADP + H(+)</text>
        <dbReference type="Rhea" id="RHEA:17989"/>
        <dbReference type="Rhea" id="RHEA-COMP:9863"/>
        <dbReference type="Rhea" id="RHEA-COMP:11604"/>
        <dbReference type="ChEBI" id="CHEBI:15378"/>
        <dbReference type="ChEBI" id="CHEBI:29999"/>
        <dbReference type="ChEBI" id="CHEBI:30616"/>
        <dbReference type="ChEBI" id="CHEBI:83421"/>
        <dbReference type="ChEBI" id="CHEBI:456216"/>
        <dbReference type="EC" id="2.7.11.1"/>
    </reaction>
</comment>
<comment type="catalytic activity">
    <reaction evidence="8">
        <text>L-threonyl-[protein] + ATP = O-phospho-L-threonyl-[protein] + ADP + H(+)</text>
        <dbReference type="Rhea" id="RHEA:46608"/>
        <dbReference type="Rhea" id="RHEA-COMP:11060"/>
        <dbReference type="Rhea" id="RHEA-COMP:11605"/>
        <dbReference type="ChEBI" id="CHEBI:15378"/>
        <dbReference type="ChEBI" id="CHEBI:30013"/>
        <dbReference type="ChEBI" id="CHEBI:30616"/>
        <dbReference type="ChEBI" id="CHEBI:61977"/>
        <dbReference type="ChEBI" id="CHEBI:456216"/>
        <dbReference type="EC" id="2.7.11.1"/>
    </reaction>
</comment>
<evidence type="ECO:0000256" key="5">
    <source>
        <dbReference type="ARBA" id="ARBA00022741"/>
    </source>
</evidence>
<evidence type="ECO:0000256" key="2">
    <source>
        <dbReference type="ARBA" id="ARBA00022527"/>
    </source>
</evidence>
<feature type="region of interest" description="Disordered" evidence="10">
    <location>
        <begin position="615"/>
        <end position="800"/>
    </location>
</feature>
<feature type="region of interest" description="Disordered" evidence="10">
    <location>
        <begin position="383"/>
        <end position="414"/>
    </location>
</feature>
<dbReference type="OrthoDB" id="2018507at2759"/>
<name>A0A2I4BQM1_AUSLI</name>
<evidence type="ECO:0000259" key="11">
    <source>
        <dbReference type="PROSITE" id="PS50011"/>
    </source>
</evidence>
<dbReference type="InterPro" id="IPR008271">
    <property type="entry name" value="Ser/Thr_kinase_AS"/>
</dbReference>
<feature type="compositionally biased region" description="Basic and acidic residues" evidence="10">
    <location>
        <begin position="881"/>
        <end position="892"/>
    </location>
</feature>
<dbReference type="CDD" id="cd14037">
    <property type="entry name" value="STKc_NAK_like"/>
    <property type="match status" value="1"/>
</dbReference>
<feature type="domain" description="Protein kinase" evidence="11">
    <location>
        <begin position="42"/>
        <end position="307"/>
    </location>
</feature>
<feature type="region of interest" description="Disordered" evidence="10">
    <location>
        <begin position="527"/>
        <end position="591"/>
    </location>
</feature>
<evidence type="ECO:0000256" key="3">
    <source>
        <dbReference type="ARBA" id="ARBA00022553"/>
    </source>
</evidence>
<dbReference type="Pfam" id="PF00069">
    <property type="entry name" value="Pkinase"/>
    <property type="match status" value="1"/>
</dbReference>
<evidence type="ECO:0000313" key="12">
    <source>
        <dbReference type="Proteomes" id="UP000192220"/>
    </source>
</evidence>
<feature type="compositionally biased region" description="Basic and acidic residues" evidence="10">
    <location>
        <begin position="744"/>
        <end position="755"/>
    </location>
</feature>